<comment type="caution">
    <text evidence="4">The sequence shown here is derived from an EMBL/GenBank/DDBJ whole genome shotgun (WGS) entry which is preliminary data.</text>
</comment>
<evidence type="ECO:0000259" key="3">
    <source>
        <dbReference type="Pfam" id="PF15615"/>
    </source>
</evidence>
<feature type="domain" description="TerB-C" evidence="3">
    <location>
        <begin position="368"/>
        <end position="571"/>
    </location>
</feature>
<dbReference type="Pfam" id="PF15615">
    <property type="entry name" value="TerB_C"/>
    <property type="match status" value="1"/>
</dbReference>
<gene>
    <name evidence="4" type="ORF">ACFQ2Z_09310</name>
</gene>
<feature type="region of interest" description="Disordered" evidence="1">
    <location>
        <begin position="1"/>
        <end position="24"/>
    </location>
</feature>
<feature type="domain" description="TerB N-terminal" evidence="2">
    <location>
        <begin position="66"/>
        <end position="268"/>
    </location>
</feature>
<protein>
    <submittedName>
        <fullName evidence="4">TerB N-terminal domain-containing protein</fullName>
    </submittedName>
</protein>
<sequence length="593" mass="68923">MNDGADEKRSFFSPHLHRDRERQTSLEPRLTFAELEVEDVTKQVSGKTEPISRVVAPDLWERDADWRQDFRYLSREQRFVQKAKELEAAVEDTAEFVPFQTYWPTYDEMQPRQLKWYLFWREEVRSGRYPDTDLSYLFVYLYELIHGIGWSEPAEGYALMERVWQGYRQRYPKLDLYVREWLYDLALVFQLEELPAEPMAKLPRNLSMELKELEWRRRFAADPLELSWDLLITLTDYDAEKSRFYLEQGRKDMRSYVPKVISLVDGYLLRSKGIRILELFKPMETKVSRFLFRSAVYDHDLYGRTKTVSILPYSGHPPLRAFLTQLVRLTENKLRELTGFKGKLRGIEVGPEIEQLVGRYLSKEFERRKAEEAKARTPKVKINAAKLRKLQQESNEVRDMLLSEELTLAFAPEAPGLPPERIVTPLGKKSVEPLQPTFDFERGYDPMPEDTAVWSVSAIPTGERTEKTANDSQSPYPAVEVLRASTEERTGAEETGREPMANLPEEWQELFMSLTAPQAQMLAALLQGHSAAKRQTIAEQAGSMPELLIDEINELAMERIGDLLIDGDEVVDDYRAVLDEWLSTQREALGDRG</sequence>
<reference evidence="5" key="1">
    <citation type="journal article" date="2019" name="Int. J. Syst. Evol. Microbiol.">
        <title>The Global Catalogue of Microorganisms (GCM) 10K type strain sequencing project: providing services to taxonomists for standard genome sequencing and annotation.</title>
        <authorList>
            <consortium name="The Broad Institute Genomics Platform"/>
            <consortium name="The Broad Institute Genome Sequencing Center for Infectious Disease"/>
            <person name="Wu L."/>
            <person name="Ma J."/>
        </authorList>
    </citation>
    <scope>NUCLEOTIDE SEQUENCE [LARGE SCALE GENOMIC DNA]</scope>
    <source>
        <strain evidence="5">CCUG 48216</strain>
    </source>
</reference>
<dbReference type="Proteomes" id="UP001597211">
    <property type="component" value="Unassembled WGS sequence"/>
</dbReference>
<organism evidence="4 5">
    <name type="scientific">Paenibacillus timonensis</name>
    <dbReference type="NCBI Taxonomy" id="225915"/>
    <lineage>
        <taxon>Bacteria</taxon>
        <taxon>Bacillati</taxon>
        <taxon>Bacillota</taxon>
        <taxon>Bacilli</taxon>
        <taxon>Bacillales</taxon>
        <taxon>Paenibacillaceae</taxon>
        <taxon>Paenibacillus</taxon>
    </lineage>
</organism>
<evidence type="ECO:0000313" key="5">
    <source>
        <dbReference type="Proteomes" id="UP001597211"/>
    </source>
</evidence>
<keyword evidence="5" id="KW-1185">Reference proteome</keyword>
<dbReference type="RefSeq" id="WP_240268667.1">
    <property type="nucleotide sequence ID" value="NZ_JAKSXN010000014.1"/>
</dbReference>
<dbReference type="EMBL" id="JBHTKZ010000014">
    <property type="protein sequence ID" value="MFD1181555.1"/>
    <property type="molecule type" value="Genomic_DNA"/>
</dbReference>
<evidence type="ECO:0000256" key="1">
    <source>
        <dbReference type="SAM" id="MobiDB-lite"/>
    </source>
</evidence>
<proteinExistence type="predicted"/>
<dbReference type="InterPro" id="IPR025266">
    <property type="entry name" value="TerB_N"/>
</dbReference>
<name>A0ABW3SBG5_9BACL</name>
<accession>A0ABW3SBG5</accession>
<dbReference type="InterPro" id="IPR028932">
    <property type="entry name" value="TerB-C"/>
</dbReference>
<dbReference type="Pfam" id="PF13208">
    <property type="entry name" value="TerB_N"/>
    <property type="match status" value="1"/>
</dbReference>
<evidence type="ECO:0000313" key="4">
    <source>
        <dbReference type="EMBL" id="MFD1181555.1"/>
    </source>
</evidence>
<evidence type="ECO:0000259" key="2">
    <source>
        <dbReference type="Pfam" id="PF13208"/>
    </source>
</evidence>